<keyword evidence="2" id="KW-0808">Transferase</keyword>
<evidence type="ECO:0000313" key="2">
    <source>
        <dbReference type="EMBL" id="JAG06780.1"/>
    </source>
</evidence>
<evidence type="ECO:0000313" key="4">
    <source>
        <dbReference type="EMBL" id="JAQ08162.1"/>
    </source>
</evidence>
<reference evidence="2" key="1">
    <citation type="journal article" date="2014" name="PLoS ONE">
        <title>Transcriptome-Based Identification of ABC Transporters in the Western Tarnished Plant Bug Lygus hesperus.</title>
        <authorList>
            <person name="Hull J.J."/>
            <person name="Chaney K."/>
            <person name="Geib S.M."/>
            <person name="Fabrick J.A."/>
            <person name="Brent C.S."/>
            <person name="Walsh D."/>
            <person name="Lavine L.C."/>
        </authorList>
    </citation>
    <scope>NUCLEOTIDE SEQUENCE</scope>
</reference>
<proteinExistence type="predicted"/>
<protein>
    <submittedName>
        <fullName evidence="2">Cyclin-dependent kinase 2-interacting protein</fullName>
    </submittedName>
</protein>
<dbReference type="AlphaFoldDB" id="A0A0A9WPK5"/>
<dbReference type="InterPro" id="IPR023250">
    <property type="entry name" value="Cyclin-dep_Kinase_2_interact"/>
</dbReference>
<evidence type="ECO:0000313" key="5">
    <source>
        <dbReference type="EMBL" id="JAQ18472.1"/>
    </source>
</evidence>
<evidence type="ECO:0000313" key="3">
    <source>
        <dbReference type="EMBL" id="JAG62474.1"/>
    </source>
</evidence>
<dbReference type="PRINTS" id="PR02040">
    <property type="entry name" value="CDK2IP"/>
</dbReference>
<sequence>MNTSPVSPLTNAFSPVKVADSPCHSQKGNLTGSPRKVKDSVADIFNSIQKWNNLHVDGLVLLRRISEDLPSSPDAVENDKSCSERLQNKFELLMDIKMKLVEIVDTFKAINSHLQGLEKLERLNRNYDPVFLTWLIAHYVELSTEVYESYRNQLNLNVHVIENLALVSRKSAGTLIALWLHQPCIEPIINFKVDSALKETGFS</sequence>
<dbReference type="EMBL" id="GDHC01000157">
    <property type="protein sequence ID" value="JAQ18472.1"/>
    <property type="molecule type" value="Transcribed_RNA"/>
</dbReference>
<dbReference type="GO" id="GO:0016301">
    <property type="term" value="F:kinase activity"/>
    <property type="evidence" value="ECO:0007669"/>
    <property type="project" value="UniProtKB-KW"/>
</dbReference>
<keyword evidence="2" id="KW-0418">Kinase</keyword>
<reference evidence="3" key="3">
    <citation type="submission" date="2014-09" db="EMBL/GenBank/DDBJ databases">
        <authorList>
            <person name="Magalhaes I.L.F."/>
            <person name="Oliveira U."/>
            <person name="Santos F.R."/>
            <person name="Vidigal T.H.D.A."/>
            <person name="Brescovit A.D."/>
            <person name="Santos A.J."/>
        </authorList>
    </citation>
    <scope>NUCLEOTIDE SEQUENCE</scope>
</reference>
<evidence type="ECO:0000313" key="1">
    <source>
        <dbReference type="EMBL" id="JAG06778.1"/>
    </source>
</evidence>
<dbReference type="EMBL" id="GDHC01010467">
    <property type="protein sequence ID" value="JAQ08162.1"/>
    <property type="molecule type" value="Transcribed_RNA"/>
</dbReference>
<dbReference type="EMBL" id="GBHO01036824">
    <property type="protein sequence ID" value="JAG06780.1"/>
    <property type="molecule type" value="Transcribed_RNA"/>
</dbReference>
<name>A0A0A9WPK5_LYGHE</name>
<dbReference type="EMBL" id="GBHO01036826">
    <property type="protein sequence ID" value="JAG06778.1"/>
    <property type="molecule type" value="Transcribed_RNA"/>
</dbReference>
<accession>A0A0A9WPK5</accession>
<dbReference type="EMBL" id="GBRD01003347">
    <property type="protein sequence ID" value="JAG62474.1"/>
    <property type="molecule type" value="Transcribed_RNA"/>
</dbReference>
<organism evidence="2">
    <name type="scientific">Lygus hesperus</name>
    <name type="common">Western plant bug</name>
    <dbReference type="NCBI Taxonomy" id="30085"/>
    <lineage>
        <taxon>Eukaryota</taxon>
        <taxon>Metazoa</taxon>
        <taxon>Ecdysozoa</taxon>
        <taxon>Arthropoda</taxon>
        <taxon>Hexapoda</taxon>
        <taxon>Insecta</taxon>
        <taxon>Pterygota</taxon>
        <taxon>Neoptera</taxon>
        <taxon>Paraneoptera</taxon>
        <taxon>Hemiptera</taxon>
        <taxon>Heteroptera</taxon>
        <taxon>Panheteroptera</taxon>
        <taxon>Cimicomorpha</taxon>
        <taxon>Miridae</taxon>
        <taxon>Mirini</taxon>
        <taxon>Lygus</taxon>
    </lineage>
</organism>
<reference evidence="2" key="2">
    <citation type="submission" date="2014-07" db="EMBL/GenBank/DDBJ databases">
        <authorList>
            <person name="Hull J."/>
        </authorList>
    </citation>
    <scope>NUCLEOTIDE SEQUENCE</scope>
</reference>
<reference evidence="4" key="4">
    <citation type="journal article" date="2016" name="Gigascience">
        <title>De novo construction of an expanded transcriptome assembly for the western tarnished plant bug, Lygus hesperus.</title>
        <authorList>
            <person name="Tassone E.E."/>
            <person name="Geib S.M."/>
            <person name="Hall B."/>
            <person name="Fabrick J.A."/>
            <person name="Brent C.S."/>
            <person name="Hull J.J."/>
        </authorList>
    </citation>
    <scope>NUCLEOTIDE SEQUENCE</scope>
</reference>
<gene>
    <name evidence="2" type="primary">CINP_1</name>
    <name evidence="4" type="synonym">CINP_0</name>
    <name evidence="1" type="synonym">CINP_2</name>
    <name evidence="2" type="ORF">CM83_28404</name>
    <name evidence="1" type="ORF">CM83_28405</name>
    <name evidence="5" type="ORF">g.39130</name>
    <name evidence="4" type="ORF">g.39131</name>
</gene>